<proteinExistence type="predicted"/>
<sequence>MAPAGDLADCVGKLSIKRFSEKECRDAINGQVIPTALGLPRTIRGIRHYDAFATELRKAAPGFTRALNTRDIMSNRILVIDPAEEIPHCMWHPQTVLQKRPTDSWSSGIPR</sequence>
<dbReference type="OrthoDB" id="4360026at2759"/>
<evidence type="ECO:0000313" key="1">
    <source>
        <dbReference type="EMBL" id="KXT16004.1"/>
    </source>
</evidence>
<dbReference type="STRING" id="113226.A0A139IN62"/>
<reference evidence="1 2" key="1">
    <citation type="submission" date="2015-07" db="EMBL/GenBank/DDBJ databases">
        <title>Comparative genomics of the Sigatoka disease complex on banana suggests a link between parallel evolutionary changes in Pseudocercospora fijiensis and Pseudocercospora eumusae and increased virulence on the banana host.</title>
        <authorList>
            <person name="Chang T.-C."/>
            <person name="Salvucci A."/>
            <person name="Crous P.W."/>
            <person name="Stergiopoulos I."/>
        </authorList>
    </citation>
    <scope>NUCLEOTIDE SEQUENCE [LARGE SCALE GENOMIC DNA]</scope>
    <source>
        <strain evidence="1 2">CBS 116634</strain>
    </source>
</reference>
<keyword evidence="2" id="KW-1185">Reference proteome</keyword>
<gene>
    <name evidence="1" type="ORF">AC579_9515</name>
</gene>
<protein>
    <submittedName>
        <fullName evidence="1">Uncharacterized protein</fullName>
    </submittedName>
</protein>
<dbReference type="AlphaFoldDB" id="A0A139IN62"/>
<comment type="caution">
    <text evidence="1">The sequence shown here is derived from an EMBL/GenBank/DDBJ whole genome shotgun (WGS) entry which is preliminary data.</text>
</comment>
<evidence type="ECO:0000313" key="2">
    <source>
        <dbReference type="Proteomes" id="UP000073492"/>
    </source>
</evidence>
<organism evidence="1 2">
    <name type="scientific">Pseudocercospora musae</name>
    <dbReference type="NCBI Taxonomy" id="113226"/>
    <lineage>
        <taxon>Eukaryota</taxon>
        <taxon>Fungi</taxon>
        <taxon>Dikarya</taxon>
        <taxon>Ascomycota</taxon>
        <taxon>Pezizomycotina</taxon>
        <taxon>Dothideomycetes</taxon>
        <taxon>Dothideomycetidae</taxon>
        <taxon>Mycosphaerellales</taxon>
        <taxon>Mycosphaerellaceae</taxon>
        <taxon>Pseudocercospora</taxon>
    </lineage>
</organism>
<dbReference type="EMBL" id="LFZO01000046">
    <property type="protein sequence ID" value="KXT16004.1"/>
    <property type="molecule type" value="Genomic_DNA"/>
</dbReference>
<name>A0A139IN62_9PEZI</name>
<accession>A0A139IN62</accession>
<dbReference type="Proteomes" id="UP000073492">
    <property type="component" value="Unassembled WGS sequence"/>
</dbReference>